<dbReference type="InterPro" id="IPR005119">
    <property type="entry name" value="LysR_subst-bd"/>
</dbReference>
<dbReference type="PROSITE" id="PS50931">
    <property type="entry name" value="HTH_LYSR"/>
    <property type="match status" value="1"/>
</dbReference>
<keyword evidence="7" id="KW-1185">Reference proteome</keyword>
<dbReference type="InterPro" id="IPR036388">
    <property type="entry name" value="WH-like_DNA-bd_sf"/>
</dbReference>
<dbReference type="EMBL" id="MLFS01000026">
    <property type="protein sequence ID" value="ORM73184.1"/>
    <property type="molecule type" value="Genomic_DNA"/>
</dbReference>
<evidence type="ECO:0000259" key="5">
    <source>
        <dbReference type="PROSITE" id="PS50931"/>
    </source>
</evidence>
<dbReference type="SUPFAM" id="SSF53850">
    <property type="entry name" value="Periplasmic binding protein-like II"/>
    <property type="match status" value="1"/>
</dbReference>
<dbReference type="FunFam" id="1.10.10.10:FF:000001">
    <property type="entry name" value="LysR family transcriptional regulator"/>
    <property type="match status" value="1"/>
</dbReference>
<evidence type="ECO:0000313" key="7">
    <source>
        <dbReference type="Proteomes" id="UP000193104"/>
    </source>
</evidence>
<evidence type="ECO:0000256" key="4">
    <source>
        <dbReference type="ARBA" id="ARBA00023163"/>
    </source>
</evidence>
<sequence length="296" mass="32646">MNRTGITELEIVLAVARRGTFTAAASELEMSPSAVTNAIAGLEQRLGARLFNRTTRSVALTEAGQRYVEKITPALAMIRRAAEEIASEPDDPAGTLRLNVPPESHSLWYSSILLPFLQRYPRIRVDMYSQRRKVDIVAEGFDAGIRLAEDVPADMIALTLTPALRMVVVASPDYLARVAAPQTPEALREHALLCMRMSDGSVYRWELANQQQRYKLQGDVRFAVSDMASLHQAALAGLGVACLSELHIMADLQAGRLVQLLPAWQVNLGALCLYYPGHRLVPPALRALTAFICERR</sequence>
<name>A0A1X1D959_9GAMM</name>
<dbReference type="STRING" id="1076551.HA48_11045"/>
<dbReference type="Gene3D" id="3.40.190.290">
    <property type="match status" value="1"/>
</dbReference>
<evidence type="ECO:0000256" key="2">
    <source>
        <dbReference type="ARBA" id="ARBA00023015"/>
    </source>
</evidence>
<dbReference type="PRINTS" id="PR00039">
    <property type="entry name" value="HTHLYSR"/>
</dbReference>
<dbReference type="InterPro" id="IPR036390">
    <property type="entry name" value="WH_DNA-bd_sf"/>
</dbReference>
<dbReference type="OrthoDB" id="9813056at2"/>
<accession>A0A1X1D959</accession>
<keyword evidence="2" id="KW-0805">Transcription regulation</keyword>
<keyword evidence="3" id="KW-0238">DNA-binding</keyword>
<comment type="caution">
    <text evidence="6">The sequence shown here is derived from an EMBL/GenBank/DDBJ whole genome shotgun (WGS) entry which is preliminary data.</text>
</comment>
<comment type="similarity">
    <text evidence="1">Belongs to the LysR transcriptional regulatory family.</text>
</comment>
<dbReference type="GO" id="GO:0003700">
    <property type="term" value="F:DNA-binding transcription factor activity"/>
    <property type="evidence" value="ECO:0007669"/>
    <property type="project" value="InterPro"/>
</dbReference>
<dbReference type="RefSeq" id="WP_128601383.1">
    <property type="nucleotide sequence ID" value="NZ_MLFS01000026.1"/>
</dbReference>
<dbReference type="SUPFAM" id="SSF46785">
    <property type="entry name" value="Winged helix' DNA-binding domain"/>
    <property type="match status" value="1"/>
</dbReference>
<dbReference type="GO" id="GO:0043565">
    <property type="term" value="F:sequence-specific DNA binding"/>
    <property type="evidence" value="ECO:0007669"/>
    <property type="project" value="TreeGrafter"/>
</dbReference>
<dbReference type="Gene3D" id="1.10.10.10">
    <property type="entry name" value="Winged helix-like DNA-binding domain superfamily/Winged helix DNA-binding domain"/>
    <property type="match status" value="1"/>
</dbReference>
<feature type="domain" description="HTH lysR-type" evidence="5">
    <location>
        <begin position="1"/>
        <end position="61"/>
    </location>
</feature>
<dbReference type="InterPro" id="IPR000847">
    <property type="entry name" value="LysR_HTH_N"/>
</dbReference>
<dbReference type="PANTHER" id="PTHR30537">
    <property type="entry name" value="HTH-TYPE TRANSCRIPTIONAL REGULATOR"/>
    <property type="match status" value="1"/>
</dbReference>
<dbReference type="Proteomes" id="UP000193104">
    <property type="component" value="Unassembled WGS sequence"/>
</dbReference>
<dbReference type="InterPro" id="IPR058163">
    <property type="entry name" value="LysR-type_TF_proteobact-type"/>
</dbReference>
<proteinExistence type="inferred from homology"/>
<reference evidence="6 7" key="1">
    <citation type="journal article" date="2017" name="Antonie Van Leeuwenhoek">
        <title>Phylogenomic resolution of the bacterial genus Pantoea and its relationship with Erwinia and Tatumella.</title>
        <authorList>
            <person name="Palmer M."/>
            <person name="Steenkamp E.T."/>
            <person name="Coetzee M.P."/>
            <person name="Chan W.Y."/>
            <person name="van Zyl E."/>
            <person name="De Maayer P."/>
            <person name="Coutinho T.A."/>
            <person name="Blom J."/>
            <person name="Smits T.H."/>
            <person name="Duffy B."/>
            <person name="Venter S.N."/>
        </authorList>
    </citation>
    <scope>NUCLEOTIDE SEQUENCE [LARGE SCALE GENOMIC DNA]</scope>
    <source>
        <strain evidence="6 7">LMG 26277</strain>
    </source>
</reference>
<evidence type="ECO:0000256" key="3">
    <source>
        <dbReference type="ARBA" id="ARBA00023125"/>
    </source>
</evidence>
<keyword evidence="4" id="KW-0804">Transcription</keyword>
<dbReference type="Pfam" id="PF00126">
    <property type="entry name" value="HTH_1"/>
    <property type="match status" value="1"/>
</dbReference>
<dbReference type="Pfam" id="PF03466">
    <property type="entry name" value="LysR_substrate"/>
    <property type="match status" value="1"/>
</dbReference>
<evidence type="ECO:0000256" key="1">
    <source>
        <dbReference type="ARBA" id="ARBA00009437"/>
    </source>
</evidence>
<evidence type="ECO:0000313" key="6">
    <source>
        <dbReference type="EMBL" id="ORM73184.1"/>
    </source>
</evidence>
<gene>
    <name evidence="6" type="ORF">HA48_11045</name>
</gene>
<dbReference type="AlphaFoldDB" id="A0A1X1D959"/>
<organism evidence="6 7">
    <name type="scientific">Pantoea wallisii</name>
    <dbReference type="NCBI Taxonomy" id="1076551"/>
    <lineage>
        <taxon>Bacteria</taxon>
        <taxon>Pseudomonadati</taxon>
        <taxon>Pseudomonadota</taxon>
        <taxon>Gammaproteobacteria</taxon>
        <taxon>Enterobacterales</taxon>
        <taxon>Erwiniaceae</taxon>
        <taxon>Pantoea</taxon>
    </lineage>
</organism>
<protein>
    <submittedName>
        <fullName evidence="6">LysR family transcriptional regulator</fullName>
    </submittedName>
</protein>
<dbReference type="PANTHER" id="PTHR30537:SF1">
    <property type="entry name" value="HTH-TYPE TRANSCRIPTIONAL REGULATOR PGRR"/>
    <property type="match status" value="1"/>
</dbReference>
<dbReference type="GO" id="GO:0006351">
    <property type="term" value="P:DNA-templated transcription"/>
    <property type="evidence" value="ECO:0007669"/>
    <property type="project" value="TreeGrafter"/>
</dbReference>